<organism evidence="2 3">
    <name type="scientific">Staphylococcus xylosus</name>
    <dbReference type="NCBI Taxonomy" id="1288"/>
    <lineage>
        <taxon>Bacteria</taxon>
        <taxon>Bacillati</taxon>
        <taxon>Bacillota</taxon>
        <taxon>Bacilli</taxon>
        <taxon>Bacillales</taxon>
        <taxon>Staphylococcaceae</taxon>
        <taxon>Staphylococcus</taxon>
    </lineage>
</organism>
<proteinExistence type="predicted"/>
<comment type="caution">
    <text evidence="2">The sequence shown here is derived from an EMBL/GenBank/DDBJ whole genome shotgun (WGS) entry which is preliminary data.</text>
</comment>
<keyword evidence="1" id="KW-0472">Membrane</keyword>
<name>A0A418IK73_STAXY</name>
<keyword evidence="1" id="KW-1133">Transmembrane helix</keyword>
<feature type="non-terminal residue" evidence="2">
    <location>
        <position position="40"/>
    </location>
</feature>
<evidence type="ECO:0000313" key="2">
    <source>
        <dbReference type="EMBL" id="RIN07524.1"/>
    </source>
</evidence>
<gene>
    <name evidence="2" type="ORF">BU097_13470</name>
</gene>
<protein>
    <submittedName>
        <fullName evidence="2">ABC transporter permease</fullName>
    </submittedName>
</protein>
<sequence>MLYSFLKYEHLKFLTSYQFIAPVFTYLLWVIGIYIYRDMP</sequence>
<keyword evidence="1" id="KW-0812">Transmembrane</keyword>
<evidence type="ECO:0000256" key="1">
    <source>
        <dbReference type="SAM" id="Phobius"/>
    </source>
</evidence>
<dbReference type="Proteomes" id="UP000285567">
    <property type="component" value="Unassembled WGS sequence"/>
</dbReference>
<dbReference type="EMBL" id="QXUL01000100">
    <property type="protein sequence ID" value="RIN07524.1"/>
    <property type="molecule type" value="Genomic_DNA"/>
</dbReference>
<feature type="transmembrane region" description="Helical" evidence="1">
    <location>
        <begin position="16"/>
        <end position="36"/>
    </location>
</feature>
<reference evidence="2 3" key="1">
    <citation type="journal article" date="2016" name="Front. Microbiol.">
        <title>Comprehensive Phylogenetic Analysis of Bovine Non-aureus Staphylococci Species Based on Whole-Genome Sequencing.</title>
        <authorList>
            <person name="Naushad S."/>
            <person name="Barkema H.W."/>
            <person name="Luby C."/>
            <person name="Condas L.A."/>
            <person name="Nobrega D.B."/>
            <person name="Carson D.A."/>
            <person name="De Buck J."/>
        </authorList>
    </citation>
    <scope>NUCLEOTIDE SEQUENCE [LARGE SCALE GENOMIC DNA]</scope>
    <source>
        <strain evidence="2 3">SNUC 102</strain>
    </source>
</reference>
<evidence type="ECO:0000313" key="3">
    <source>
        <dbReference type="Proteomes" id="UP000285567"/>
    </source>
</evidence>
<dbReference type="AlphaFoldDB" id="A0A418IK73"/>
<accession>A0A418IK73</accession>
<keyword evidence="3" id="KW-1185">Reference proteome</keyword>